<dbReference type="InterPro" id="IPR011764">
    <property type="entry name" value="Biotin_carboxylation_dom"/>
</dbReference>
<dbReference type="Gene3D" id="2.40.50.100">
    <property type="match status" value="1"/>
</dbReference>
<dbReference type="Proteomes" id="UP000276864">
    <property type="component" value="Unassembled WGS sequence"/>
</dbReference>
<evidence type="ECO:0000313" key="13">
    <source>
        <dbReference type="Proteomes" id="UP000276864"/>
    </source>
</evidence>
<dbReference type="GO" id="GO:0005524">
    <property type="term" value="F:ATP binding"/>
    <property type="evidence" value="ECO:0007669"/>
    <property type="project" value="UniProtKB-UniRule"/>
</dbReference>
<dbReference type="AlphaFoldDB" id="A0A3M7ATC5"/>
<evidence type="ECO:0000259" key="11">
    <source>
        <dbReference type="PROSITE" id="PS50979"/>
    </source>
</evidence>
<protein>
    <recommendedName>
        <fullName evidence="14">Urea carboxylase</fullName>
    </recommendedName>
</protein>
<dbReference type="VEuPathDB" id="FungiDB:BTJ68_06277"/>
<dbReference type="EMBL" id="QWIM01000806">
    <property type="protein sequence ID" value="RMY30792.1"/>
    <property type="molecule type" value="Genomic_DNA"/>
</dbReference>
<dbReference type="SMART" id="SM00797">
    <property type="entry name" value="AHS2"/>
    <property type="match status" value="1"/>
</dbReference>
<dbReference type="InterPro" id="IPR011053">
    <property type="entry name" value="Single_hybrid_motif"/>
</dbReference>
<proteinExistence type="predicted"/>
<dbReference type="GO" id="GO:0016787">
    <property type="term" value="F:hydrolase activity"/>
    <property type="evidence" value="ECO:0007669"/>
    <property type="project" value="UniProtKB-KW"/>
</dbReference>
<dbReference type="GO" id="GO:0016874">
    <property type="term" value="F:ligase activity"/>
    <property type="evidence" value="ECO:0007669"/>
    <property type="project" value="UniProtKB-KW"/>
</dbReference>
<evidence type="ECO:0000256" key="6">
    <source>
        <dbReference type="ARBA" id="ARBA00023267"/>
    </source>
</evidence>
<evidence type="ECO:0000256" key="1">
    <source>
        <dbReference type="ARBA" id="ARBA00001953"/>
    </source>
</evidence>
<evidence type="ECO:0000256" key="3">
    <source>
        <dbReference type="ARBA" id="ARBA00022741"/>
    </source>
</evidence>
<dbReference type="SUPFAM" id="SSF51246">
    <property type="entry name" value="Rudiment single hybrid motif"/>
    <property type="match status" value="1"/>
</dbReference>
<comment type="cofactor">
    <cofactor evidence="1">
        <name>biotin</name>
        <dbReference type="ChEBI" id="CHEBI:57586"/>
    </cofactor>
</comment>
<keyword evidence="3 7" id="KW-0547">Nucleotide-binding</keyword>
<dbReference type="PANTHER" id="PTHR18866">
    <property type="entry name" value="CARBOXYLASE:PYRUVATE/ACETYL-COA/PROPIONYL-COA CARBOXYLASE"/>
    <property type="match status" value="1"/>
</dbReference>
<dbReference type="InterPro" id="IPR003778">
    <property type="entry name" value="CT_A_B"/>
</dbReference>
<gene>
    <name evidence="12" type="ORF">D0866_07762</name>
</gene>
<dbReference type="Pfam" id="PF02626">
    <property type="entry name" value="CT_A_B"/>
    <property type="match status" value="1"/>
</dbReference>
<dbReference type="PANTHER" id="PTHR18866:SF128">
    <property type="entry name" value="UREA AMIDOLYASE"/>
    <property type="match status" value="1"/>
</dbReference>
<evidence type="ECO:0000256" key="5">
    <source>
        <dbReference type="ARBA" id="ARBA00022840"/>
    </source>
</evidence>
<evidence type="ECO:0000259" key="9">
    <source>
        <dbReference type="PROSITE" id="PS50968"/>
    </source>
</evidence>
<dbReference type="SUPFAM" id="SSF160467">
    <property type="entry name" value="PH0987 N-terminal domain-like"/>
    <property type="match status" value="1"/>
</dbReference>
<evidence type="ECO:0000256" key="2">
    <source>
        <dbReference type="ARBA" id="ARBA00022598"/>
    </source>
</evidence>
<keyword evidence="4" id="KW-0378">Hydrolase</keyword>
<evidence type="ECO:0000313" key="12">
    <source>
        <dbReference type="EMBL" id="RMY30792.1"/>
    </source>
</evidence>
<evidence type="ECO:0000259" key="10">
    <source>
        <dbReference type="PROSITE" id="PS50975"/>
    </source>
</evidence>
<dbReference type="PROSITE" id="PS00867">
    <property type="entry name" value="CPSASE_2"/>
    <property type="match status" value="1"/>
</dbReference>
<accession>A0A3M7ATC5</accession>
<dbReference type="PROSITE" id="PS50975">
    <property type="entry name" value="ATP_GRASP"/>
    <property type="match status" value="1"/>
</dbReference>
<feature type="domain" description="ATP-grasp" evidence="10">
    <location>
        <begin position="122"/>
        <end position="322"/>
    </location>
</feature>
<dbReference type="Pfam" id="PF02785">
    <property type="entry name" value="Biotin_carb_C"/>
    <property type="match status" value="1"/>
</dbReference>
<keyword evidence="5 7" id="KW-0067">ATP-binding</keyword>
<dbReference type="SMART" id="SM00796">
    <property type="entry name" value="AHS1"/>
    <property type="match status" value="1"/>
</dbReference>
<dbReference type="InterPro" id="IPR029000">
    <property type="entry name" value="Cyclophilin-like_dom_sf"/>
</dbReference>
<evidence type="ECO:0000256" key="7">
    <source>
        <dbReference type="PROSITE-ProRule" id="PRU00409"/>
    </source>
</evidence>
<keyword evidence="2" id="KW-0436">Ligase</keyword>
<keyword evidence="6" id="KW-0092">Biotin</keyword>
<dbReference type="SUPFAM" id="SSF52440">
    <property type="entry name" value="PreATP-grasp domain"/>
    <property type="match status" value="1"/>
</dbReference>
<dbReference type="Pfam" id="PF02682">
    <property type="entry name" value="CT_C_D"/>
    <property type="match status" value="1"/>
</dbReference>
<organism evidence="12 13">
    <name type="scientific">Hortaea werneckii</name>
    <name type="common">Black yeast</name>
    <name type="synonym">Cladosporium werneckii</name>
    <dbReference type="NCBI Taxonomy" id="91943"/>
    <lineage>
        <taxon>Eukaryota</taxon>
        <taxon>Fungi</taxon>
        <taxon>Dikarya</taxon>
        <taxon>Ascomycota</taxon>
        <taxon>Pezizomycotina</taxon>
        <taxon>Dothideomycetes</taxon>
        <taxon>Dothideomycetidae</taxon>
        <taxon>Mycosphaerellales</taxon>
        <taxon>Teratosphaeriaceae</taxon>
        <taxon>Hortaea</taxon>
    </lineage>
</organism>
<dbReference type="InterPro" id="IPR005481">
    <property type="entry name" value="BC-like_N"/>
</dbReference>
<evidence type="ECO:0000256" key="4">
    <source>
        <dbReference type="ARBA" id="ARBA00022801"/>
    </source>
</evidence>
<dbReference type="SUPFAM" id="SSF50891">
    <property type="entry name" value="Cyclophilin-like"/>
    <property type="match status" value="2"/>
</dbReference>
<dbReference type="CDD" id="cd06850">
    <property type="entry name" value="biotinyl_domain"/>
    <property type="match status" value="1"/>
</dbReference>
<dbReference type="PROSITE" id="PS50968">
    <property type="entry name" value="BIOTINYL_LIPOYL"/>
    <property type="match status" value="1"/>
</dbReference>
<dbReference type="Gene3D" id="3.30.1360.40">
    <property type="match status" value="1"/>
</dbReference>
<dbReference type="SMART" id="SM00878">
    <property type="entry name" value="Biotin_carb_C"/>
    <property type="match status" value="1"/>
</dbReference>
<dbReference type="InterPro" id="IPR005482">
    <property type="entry name" value="Biotin_COase_C"/>
</dbReference>
<dbReference type="Pfam" id="PF02786">
    <property type="entry name" value="CPSase_L_D2"/>
    <property type="match status" value="1"/>
</dbReference>
<keyword evidence="8" id="KW-0175">Coiled coil</keyword>
<dbReference type="Gene3D" id="3.30.470.20">
    <property type="entry name" value="ATP-grasp fold, B domain"/>
    <property type="match status" value="1"/>
</dbReference>
<dbReference type="InterPro" id="IPR011054">
    <property type="entry name" value="Rudment_hybrid_motif"/>
</dbReference>
<dbReference type="InterPro" id="IPR011761">
    <property type="entry name" value="ATP-grasp"/>
</dbReference>
<dbReference type="InterPro" id="IPR016185">
    <property type="entry name" value="PreATP-grasp_dom_sf"/>
</dbReference>
<dbReference type="SUPFAM" id="SSF56059">
    <property type="entry name" value="Glutathione synthetase ATP-binding domain-like"/>
    <property type="match status" value="1"/>
</dbReference>
<dbReference type="Pfam" id="PF00289">
    <property type="entry name" value="Biotin_carb_N"/>
    <property type="match status" value="1"/>
</dbReference>
<feature type="domain" description="Biotin carboxylation" evidence="11">
    <location>
        <begin position="3"/>
        <end position="460"/>
    </location>
</feature>
<dbReference type="InterPro" id="IPR005479">
    <property type="entry name" value="CPAse_ATP-bd"/>
</dbReference>
<dbReference type="Gene3D" id="2.40.100.10">
    <property type="entry name" value="Cyclophilin-like"/>
    <property type="match status" value="2"/>
</dbReference>
<dbReference type="PROSITE" id="PS50979">
    <property type="entry name" value="BC"/>
    <property type="match status" value="1"/>
</dbReference>
<evidence type="ECO:0000256" key="8">
    <source>
        <dbReference type="SAM" id="Coils"/>
    </source>
</evidence>
<sequence length="1236" mass="136364">MEQIKTLLIANRGEIACRIIKTAKQLGIKTISIYTPADAASLHVSQADVAIQLSGSNTTAYTAGDAIINLAKENGADAIIPGYGFLSENADFARAVQKAGLAWCGPNAEAIETEFGVKHIARELAEQAGVPIVPGTRGLVENEDEAIKESERIGYPVMLKATGGGGGMGLVVCHGPQDVRQGFKTVRSRGETLFKNAGLFIERYIDEGHHIEVQVFGNGLGEAIHYGERECSIQRRNQKVIEECPSPFVEKHPNLRKKLCETAVNLAKLVNYGSAGTVEYIVDDRTAELYFLEMNTRLQVEHGITELCYDVDLVELMLKQTDAELAGLGGLPSQVIKSMQPAKPVGTAIEARVYAENPVRDYAPTPGLLQRVEWQQLEGSRVDTWVFTGSTITPNYDPLIAKVMNHAKTGSAAIKGLEMLLSRSVISGPPSNLEFLAAIMRDPDFQSGRTLTGFLDGFKYESCAIDVISSGAYTLVQDLPGRPHVGKGIPHSGAMDPVALSIANMLVGNEHGKEGLEITLSGPELRFLGPATIALTGAPMEFYLDGDPVRMWTRKHIKSGQRIKIGKSIGGGCRSYLAIYGGFPTVADYFGSKGTSPLVGIGGYQGRSLAPGDLLPIVRDPPRDQNSHPSVPELLRPQYPEHWEIMAMPGPHQEGYLTRDDVDMLYRSDLKVSHNASRSGIRLIPPRAPHWARKDGGEGGSHPSNLVEYGYPLGTLNWTGDDPCIFPVDCPNFGGFVSSTTTIRADWWKLGQMKAGNSMRYVRVSLEEALMLRKRVDEYLRQIQKGIQDGDFQDTKPLETSYSPSNNFGEAIIWERAAEANRPQVRYRQGGDDFLLVEYGNEEFDINHRCRVTALENAIHDGDAPTWLKSNLVNTVGCCTSLLLFYDGSKMQRSQLVTHLQSIEDRLGDLSHIKVPCRRFKLPLSFESKEQTEATQRYIETQRPDAPYLPDNLEFVAKNNAFTPEQLKHNMLNGELMAVVVGFFCGNTVSLPVDPRQRMSCPKTNPSRIFTPEGTFGWGGSCASIYPVDSPGGYQMLGRTIPCFDYLGYKAGFSIDKPWLFRDFDILTFHQVSEAELNKQLGLFRSGQYKFEWEDVEFDMAAHNKLLQETADEVKEIRSNQAKVQEAMIEAEQQSLLKWREEKQKNKVDEGTVDALLADSSITAIDSPVDANIWKVLVDEKGTLQAEQVVVILEAMKLEINVNVPADLVNGKVEKMLVEPGETVKAGAHLALIRRQ</sequence>
<dbReference type="SUPFAM" id="SSF51230">
    <property type="entry name" value="Single hybrid motif"/>
    <property type="match status" value="1"/>
</dbReference>
<dbReference type="InterPro" id="IPR003833">
    <property type="entry name" value="CT_C_D"/>
</dbReference>
<dbReference type="Pfam" id="PF00364">
    <property type="entry name" value="Biotin_lipoyl"/>
    <property type="match status" value="1"/>
</dbReference>
<feature type="coiled-coil region" evidence="8">
    <location>
        <begin position="1100"/>
        <end position="1134"/>
    </location>
</feature>
<dbReference type="PROSITE" id="PS00866">
    <property type="entry name" value="CPSASE_1"/>
    <property type="match status" value="1"/>
</dbReference>
<evidence type="ECO:0008006" key="14">
    <source>
        <dbReference type="Google" id="ProtNLM"/>
    </source>
</evidence>
<comment type="caution">
    <text evidence="12">The sequence shown here is derived from an EMBL/GenBank/DDBJ whole genome shotgun (WGS) entry which is preliminary data.</text>
</comment>
<dbReference type="InterPro" id="IPR050856">
    <property type="entry name" value="Biotin_carboxylase_complex"/>
</dbReference>
<dbReference type="GO" id="GO:0046872">
    <property type="term" value="F:metal ion binding"/>
    <property type="evidence" value="ECO:0007669"/>
    <property type="project" value="InterPro"/>
</dbReference>
<feature type="domain" description="Lipoyl-binding" evidence="9">
    <location>
        <begin position="1157"/>
        <end position="1234"/>
    </location>
</feature>
<name>A0A3M7ATC5_HORWE</name>
<reference evidence="12 13" key="1">
    <citation type="journal article" date="2018" name="BMC Genomics">
        <title>Genomic evidence for intraspecific hybridization in a clonal and extremely halotolerant yeast.</title>
        <authorList>
            <person name="Gostincar C."/>
            <person name="Stajich J.E."/>
            <person name="Zupancic J."/>
            <person name="Zalar P."/>
            <person name="Gunde-Cimerman N."/>
        </authorList>
    </citation>
    <scope>NUCLEOTIDE SEQUENCE [LARGE SCALE GENOMIC DNA]</scope>
    <source>
        <strain evidence="12 13">EXF-6651</strain>
    </source>
</reference>
<dbReference type="InterPro" id="IPR000089">
    <property type="entry name" value="Biotin_lipoyl"/>
</dbReference>